<sequence length="149" mass="16201">MTDEPHTGETHGTFDPASWADAERRYEAVGSTAQVVVRAVAKAMEFDREEYDRRVDADVVETARQALFAETLAVRVADRAAFDSWREDYGADVHVAGSDAVGNVAWHASAPAGAAVAATFENEPEAAVGTVRRMAFNRLYRDRLTGDAP</sequence>
<gene>
    <name evidence="1" type="ORF">KM295_06115</name>
</gene>
<name>A0A9R1CSM9_9EURY</name>
<reference evidence="1" key="1">
    <citation type="journal article" date="2023" name="Front. Microbiol.">
        <title>Genomic-based phylogenetic and metabolic analyses of the genus Natronomonas, and description of Natronomonas aquatica sp. nov.</title>
        <authorList>
            <person name="Garcia-Roldan A."/>
            <person name="Duran-Viseras A."/>
            <person name="de la Haba R.R."/>
            <person name="Corral P."/>
            <person name="Sanchez-Porro C."/>
            <person name="Ventosa A."/>
        </authorList>
    </citation>
    <scope>NUCLEOTIDE SEQUENCE</scope>
    <source>
        <strain evidence="1">F2-12</strain>
    </source>
</reference>
<dbReference type="Proteomes" id="UP001139494">
    <property type="component" value="Unassembled WGS sequence"/>
</dbReference>
<dbReference type="RefSeq" id="WP_256029097.1">
    <property type="nucleotide sequence ID" value="NZ_JAHLKM010000005.1"/>
</dbReference>
<organism evidence="1 2">
    <name type="scientific">Natronomonas aquatica</name>
    <dbReference type="NCBI Taxonomy" id="2841590"/>
    <lineage>
        <taxon>Archaea</taxon>
        <taxon>Methanobacteriati</taxon>
        <taxon>Methanobacteriota</taxon>
        <taxon>Stenosarchaea group</taxon>
        <taxon>Halobacteria</taxon>
        <taxon>Halobacteriales</taxon>
        <taxon>Natronomonadaceae</taxon>
        <taxon>Natronomonas</taxon>
    </lineage>
</organism>
<dbReference type="EMBL" id="JAHLKM010000005">
    <property type="protein sequence ID" value="MCQ4333078.1"/>
    <property type="molecule type" value="Genomic_DNA"/>
</dbReference>
<dbReference type="Pfam" id="PF19125">
    <property type="entry name" value="DUF5809"/>
    <property type="match status" value="1"/>
</dbReference>
<dbReference type="AlphaFoldDB" id="A0A9R1CSM9"/>
<protein>
    <submittedName>
        <fullName evidence="1">Uncharacterized protein</fullName>
    </submittedName>
</protein>
<keyword evidence="2" id="KW-1185">Reference proteome</keyword>
<evidence type="ECO:0000313" key="1">
    <source>
        <dbReference type="EMBL" id="MCQ4333078.1"/>
    </source>
</evidence>
<proteinExistence type="predicted"/>
<evidence type="ECO:0000313" key="2">
    <source>
        <dbReference type="Proteomes" id="UP001139494"/>
    </source>
</evidence>
<comment type="caution">
    <text evidence="1">The sequence shown here is derived from an EMBL/GenBank/DDBJ whole genome shotgun (WGS) entry which is preliminary data.</text>
</comment>
<accession>A0A9R1CSM9</accession>
<dbReference type="InterPro" id="IPR043832">
    <property type="entry name" value="DUF5809"/>
</dbReference>